<evidence type="ECO:0000259" key="7">
    <source>
        <dbReference type="Pfam" id="PF05175"/>
    </source>
</evidence>
<evidence type="ECO:0000256" key="4">
    <source>
        <dbReference type="ARBA" id="ARBA00022691"/>
    </source>
</evidence>
<dbReference type="Pfam" id="PF05175">
    <property type="entry name" value="MTS"/>
    <property type="match status" value="1"/>
</dbReference>
<evidence type="ECO:0000313" key="8">
    <source>
        <dbReference type="EMBL" id="MDP2565240.1"/>
    </source>
</evidence>
<dbReference type="SUPFAM" id="SSF53335">
    <property type="entry name" value="S-adenosyl-L-methionine-dependent methyltransferases"/>
    <property type="match status" value="1"/>
</dbReference>
<keyword evidence="1 6" id="KW-0963">Cytoplasm</keyword>
<dbReference type="PROSITE" id="PS00092">
    <property type="entry name" value="N6_MTASE"/>
    <property type="match status" value="1"/>
</dbReference>
<keyword evidence="5 6" id="KW-0819">tRNA processing</keyword>
<comment type="subcellular location">
    <subcellularLocation>
        <location evidence="6">Cytoplasm</location>
    </subcellularLocation>
</comment>
<dbReference type="RefSeq" id="WP_008129000.1">
    <property type="nucleotide sequence ID" value="NZ_CALSLX010000001.1"/>
</dbReference>
<dbReference type="Gene3D" id="3.40.50.150">
    <property type="entry name" value="Vaccinia Virus protein VP39"/>
    <property type="match status" value="1"/>
</dbReference>
<dbReference type="InterPro" id="IPR022882">
    <property type="entry name" value="tRNA_adenine-N6_MeTrfase"/>
</dbReference>
<protein>
    <recommendedName>
        <fullName evidence="6">tRNA1(Val) (adenine(37)-N6)-methyltransferase</fullName>
        <ecNumber evidence="6">2.1.1.223</ecNumber>
    </recommendedName>
    <alternativeName>
        <fullName evidence="6">tRNA m6A37 methyltransferase</fullName>
    </alternativeName>
</protein>
<evidence type="ECO:0000256" key="1">
    <source>
        <dbReference type="ARBA" id="ARBA00022490"/>
    </source>
</evidence>
<keyword evidence="9" id="KW-1185">Reference proteome</keyword>
<feature type="domain" description="Methyltransferase small" evidence="7">
    <location>
        <begin position="36"/>
        <end position="122"/>
    </location>
</feature>
<evidence type="ECO:0000313" key="9">
    <source>
        <dbReference type="Proteomes" id="UP001177212"/>
    </source>
</evidence>
<comment type="caution">
    <text evidence="8">The sequence shown here is derived from an EMBL/GenBank/DDBJ whole genome shotgun (WGS) entry which is preliminary data.</text>
</comment>
<name>A0ABT9FEL1_9GAMM</name>
<dbReference type="InterPro" id="IPR050210">
    <property type="entry name" value="tRNA_Adenine-N(6)_MTase"/>
</dbReference>
<dbReference type="InterPro" id="IPR007848">
    <property type="entry name" value="Small_mtfrase_dom"/>
</dbReference>
<evidence type="ECO:0000256" key="5">
    <source>
        <dbReference type="ARBA" id="ARBA00022694"/>
    </source>
</evidence>
<reference evidence="8" key="1">
    <citation type="submission" date="2023-07" db="EMBL/GenBank/DDBJ databases">
        <title>Genome content predicts the carbon catabolic preferences of heterotrophic bacteria.</title>
        <authorList>
            <person name="Gralka M."/>
        </authorList>
    </citation>
    <scope>NUCLEOTIDE SEQUENCE</scope>
    <source>
        <strain evidence="8">4G09</strain>
    </source>
</reference>
<dbReference type="PANTHER" id="PTHR47739:SF1">
    <property type="entry name" value="TRNA1(VAL) (ADENINE(37)-N6)-METHYLTRANSFERASE"/>
    <property type="match status" value="1"/>
</dbReference>
<evidence type="ECO:0000256" key="3">
    <source>
        <dbReference type="ARBA" id="ARBA00022679"/>
    </source>
</evidence>
<dbReference type="HAMAP" id="MF_01872">
    <property type="entry name" value="tRNA_methyltr_YfiC"/>
    <property type="match status" value="1"/>
</dbReference>
<dbReference type="Proteomes" id="UP001177212">
    <property type="component" value="Unassembled WGS sequence"/>
</dbReference>
<evidence type="ECO:0000256" key="2">
    <source>
        <dbReference type="ARBA" id="ARBA00022603"/>
    </source>
</evidence>
<dbReference type="EMBL" id="JAUYVT010000009">
    <property type="protein sequence ID" value="MDP2565240.1"/>
    <property type="molecule type" value="Genomic_DNA"/>
</dbReference>
<dbReference type="GO" id="GO:0008168">
    <property type="term" value="F:methyltransferase activity"/>
    <property type="evidence" value="ECO:0007669"/>
    <property type="project" value="UniProtKB-KW"/>
</dbReference>
<dbReference type="CDD" id="cd02440">
    <property type="entry name" value="AdoMet_MTases"/>
    <property type="match status" value="1"/>
</dbReference>
<keyword evidence="4 6" id="KW-0949">S-adenosyl-L-methionine</keyword>
<keyword evidence="2 6" id="KW-0489">Methyltransferase</keyword>
<sequence length="233" mass="25798">MSGFAFKQFKVEHDLCAMKVSTDGILLGAWANLAGANSLLDIGTGTGLLALMCKQRRPALSITAVEIDENAYNQALQNVANSPWPNIAIKHQTIQSFNSDAPFDVIISNPPYFNHSLKGNNAARNTARHTDGLSFEELINAFKRLSHSQSRFSLILPNTEALVFIELATQKGLYLNAHCQVKATPSKPISRSLMTFSYLESQTDNSTLCIRELNNNYTTDYITLCKAFYLKMA</sequence>
<dbReference type="GO" id="GO:0032259">
    <property type="term" value="P:methylation"/>
    <property type="evidence" value="ECO:0007669"/>
    <property type="project" value="UniProtKB-KW"/>
</dbReference>
<comment type="similarity">
    <text evidence="6">Belongs to the methyltransferase superfamily. tRNA (adenine-N(6)-)-methyltransferase family.</text>
</comment>
<keyword evidence="3 6" id="KW-0808">Transferase</keyword>
<dbReference type="InterPro" id="IPR029063">
    <property type="entry name" value="SAM-dependent_MTases_sf"/>
</dbReference>
<gene>
    <name evidence="8" type="ORF">Q8W34_11410</name>
</gene>
<accession>A0ABT9FEL1</accession>
<proteinExistence type="inferred from homology"/>
<dbReference type="EC" id="2.1.1.223" evidence="6"/>
<comment type="catalytic activity">
    <reaction evidence="6">
        <text>adenosine(37) in tRNA1(Val) + S-adenosyl-L-methionine = N(6)-methyladenosine(37) in tRNA1(Val) + S-adenosyl-L-homocysteine + H(+)</text>
        <dbReference type="Rhea" id="RHEA:43160"/>
        <dbReference type="Rhea" id="RHEA-COMP:10369"/>
        <dbReference type="Rhea" id="RHEA-COMP:10370"/>
        <dbReference type="ChEBI" id="CHEBI:15378"/>
        <dbReference type="ChEBI" id="CHEBI:57856"/>
        <dbReference type="ChEBI" id="CHEBI:59789"/>
        <dbReference type="ChEBI" id="CHEBI:74411"/>
        <dbReference type="ChEBI" id="CHEBI:74449"/>
        <dbReference type="EC" id="2.1.1.223"/>
    </reaction>
</comment>
<comment type="function">
    <text evidence="6">Specifically methylates the adenine in position 37 of tRNA(1)(Val) (anticodon cmo5UAC).</text>
</comment>
<evidence type="ECO:0000256" key="6">
    <source>
        <dbReference type="HAMAP-Rule" id="MF_01872"/>
    </source>
</evidence>
<dbReference type="InterPro" id="IPR002052">
    <property type="entry name" value="DNA_methylase_N6_adenine_CS"/>
</dbReference>
<dbReference type="PANTHER" id="PTHR47739">
    <property type="entry name" value="TRNA1(VAL) (ADENINE(37)-N6)-METHYLTRANSFERASE"/>
    <property type="match status" value="1"/>
</dbReference>
<organism evidence="8 9">
    <name type="scientific">Pseudoalteromonas marina</name>
    <dbReference type="NCBI Taxonomy" id="267375"/>
    <lineage>
        <taxon>Bacteria</taxon>
        <taxon>Pseudomonadati</taxon>
        <taxon>Pseudomonadota</taxon>
        <taxon>Gammaproteobacteria</taxon>
        <taxon>Alteromonadales</taxon>
        <taxon>Pseudoalteromonadaceae</taxon>
        <taxon>Pseudoalteromonas</taxon>
    </lineage>
</organism>